<organism evidence="1 2">
    <name type="scientific">Kitasatospora cathayae</name>
    <dbReference type="NCBI Taxonomy" id="3004092"/>
    <lineage>
        <taxon>Bacteria</taxon>
        <taxon>Bacillati</taxon>
        <taxon>Actinomycetota</taxon>
        <taxon>Actinomycetes</taxon>
        <taxon>Kitasatosporales</taxon>
        <taxon>Streptomycetaceae</taxon>
        <taxon>Kitasatospora</taxon>
    </lineage>
</organism>
<dbReference type="Proteomes" id="UP001212821">
    <property type="component" value="Chromosome"/>
</dbReference>
<keyword evidence="2" id="KW-1185">Reference proteome</keyword>
<evidence type="ECO:0000313" key="2">
    <source>
        <dbReference type="Proteomes" id="UP001212821"/>
    </source>
</evidence>
<name>A0ABY7PYF4_9ACTN</name>
<dbReference type="EMBL" id="CP115450">
    <property type="protein sequence ID" value="WBP85406.1"/>
    <property type="molecule type" value="Genomic_DNA"/>
</dbReference>
<reference evidence="2" key="1">
    <citation type="submission" date="2022-12" db="EMBL/GenBank/DDBJ databases">
        <authorList>
            <person name="Mo P."/>
        </authorList>
    </citation>
    <scope>NUCLEOTIDE SEQUENCE [LARGE SCALE GENOMIC DNA]</scope>
    <source>
        <strain evidence="2">HUAS 3-15</strain>
    </source>
</reference>
<gene>
    <name evidence="1" type="ORF">O1G21_05730</name>
</gene>
<accession>A0ABY7PYF4</accession>
<proteinExistence type="predicted"/>
<dbReference type="RefSeq" id="WP_270141346.1">
    <property type="nucleotide sequence ID" value="NZ_CP115450.1"/>
</dbReference>
<sequence length="46" mass="5226">MAGRRPGGREYDASWQCANAVNLVRDPVNRHSDTHRMANSGDRPFR</sequence>
<protein>
    <submittedName>
        <fullName evidence="1">Uncharacterized protein</fullName>
    </submittedName>
</protein>
<evidence type="ECO:0000313" key="1">
    <source>
        <dbReference type="EMBL" id="WBP85406.1"/>
    </source>
</evidence>